<proteinExistence type="predicted"/>
<dbReference type="AlphaFoldDB" id="E8V3L5"/>
<dbReference type="GO" id="GO:0016787">
    <property type="term" value="F:hydrolase activity"/>
    <property type="evidence" value="ECO:0007669"/>
    <property type="project" value="InterPro"/>
</dbReference>
<dbReference type="OrthoDB" id="606379at2"/>
<evidence type="ECO:0000313" key="2">
    <source>
        <dbReference type="EMBL" id="ADV84702.1"/>
    </source>
</evidence>
<reference evidence="2 3" key="1">
    <citation type="journal article" date="2012" name="Stand. Genomic Sci.">
        <title>Complete genome sequence of Terriglobus saanensis type strain SP1PR4(T), an Acidobacteria from tundra soil.</title>
        <authorList>
            <person name="Rawat S.R."/>
            <person name="Mannisto M.K."/>
            <person name="Starovoytov V."/>
            <person name="Goodwin L."/>
            <person name="Nolan M."/>
            <person name="Hauser L."/>
            <person name="Land M."/>
            <person name="Davenport K.W."/>
            <person name="Woyke T."/>
            <person name="Haggblom M.M."/>
        </authorList>
    </citation>
    <scope>NUCLEOTIDE SEQUENCE</scope>
    <source>
        <strain evidence="3">ATCC BAA-1853 / DSM 23119 / SP1PR4</strain>
    </source>
</reference>
<evidence type="ECO:0000259" key="1">
    <source>
        <dbReference type="Pfam" id="PF00149"/>
    </source>
</evidence>
<evidence type="ECO:0000313" key="3">
    <source>
        <dbReference type="Proteomes" id="UP000006844"/>
    </source>
</evidence>
<name>E8V3L5_TERSS</name>
<feature type="domain" description="Calcineurin-like phosphoesterase" evidence="1">
    <location>
        <begin position="103"/>
        <end position="315"/>
    </location>
</feature>
<keyword evidence="3" id="KW-1185">Reference proteome</keyword>
<dbReference type="eggNOG" id="COG1409">
    <property type="taxonomic scope" value="Bacteria"/>
</dbReference>
<sequence length="427" mass="47972">MPEPNPRSRRFKSLSTAKLSNVRGFGRSRVLARFQQMKTSMESSTPRPKLFSFLTHGLFLIPYALDYLKGIWNGKHKPYPTYAGDGRDGIYPLRAADGGEAIKISIAGDWGTGTNEAFQVAEKMSAFQPDYTLHLGDVYYVGDDREVKENFLGQMTDRYTPVSFPKGSVGTFALVGNHEMYGGGSPYFGEMLSYCRTGTGESQKASFFCLETAAWRILGLDTGYNSFGIPVLGVIPDVVPNFPFFKTDCHLPEELLDWLRTNVKPQQNKKPTLLLSHHQYFSGFPKEEGFRRPAEQLKEFFAGQDVVWIWGHEHRLAIYDRFSPDGSVQCYGRCLGNGGMPVETGDPDLKKAPLAFYDPRSDYPIGDGTHAGWNGFLNLTLHGSILTLDYRDLENRQLFVERFFGHSDGSLQNTYQTPVPMLKQPTS</sequence>
<organism evidence="2 3">
    <name type="scientific">Terriglobus saanensis (strain ATCC BAA-1853 / DSM 23119 / SP1PR4)</name>
    <dbReference type="NCBI Taxonomy" id="401053"/>
    <lineage>
        <taxon>Bacteria</taxon>
        <taxon>Pseudomonadati</taxon>
        <taxon>Acidobacteriota</taxon>
        <taxon>Terriglobia</taxon>
        <taxon>Terriglobales</taxon>
        <taxon>Acidobacteriaceae</taxon>
        <taxon>Terriglobus</taxon>
    </lineage>
</organism>
<dbReference type="Proteomes" id="UP000006844">
    <property type="component" value="Chromosome"/>
</dbReference>
<dbReference type="InterPro" id="IPR029052">
    <property type="entry name" value="Metallo-depent_PP-like"/>
</dbReference>
<dbReference type="EMBL" id="CP002467">
    <property type="protein sequence ID" value="ADV84702.1"/>
    <property type="molecule type" value="Genomic_DNA"/>
</dbReference>
<dbReference type="KEGG" id="tsa:AciPR4_3953"/>
<dbReference type="Gene3D" id="3.60.21.10">
    <property type="match status" value="1"/>
</dbReference>
<dbReference type="Pfam" id="PF00149">
    <property type="entry name" value="Metallophos"/>
    <property type="match status" value="1"/>
</dbReference>
<dbReference type="STRING" id="401053.AciPR4_3953"/>
<dbReference type="InterPro" id="IPR004843">
    <property type="entry name" value="Calcineurin-like_PHP"/>
</dbReference>
<dbReference type="HOGENOM" id="CLU_672194_0_0_0"/>
<accession>E8V3L5</accession>
<protein>
    <submittedName>
        <fullName evidence="2">Metallophosphoesterase</fullName>
    </submittedName>
</protein>
<dbReference type="SUPFAM" id="SSF56300">
    <property type="entry name" value="Metallo-dependent phosphatases"/>
    <property type="match status" value="1"/>
</dbReference>
<gene>
    <name evidence="2" type="ordered locus">AciPR4_3953</name>
</gene>